<accession>A0A1X7ND51</accession>
<dbReference type="SUPFAM" id="SSF53955">
    <property type="entry name" value="Lysozyme-like"/>
    <property type="match status" value="1"/>
</dbReference>
<evidence type="ECO:0000313" key="4">
    <source>
        <dbReference type="EMBL" id="SMH35159.1"/>
    </source>
</evidence>
<dbReference type="InterPro" id="IPR036366">
    <property type="entry name" value="PGBDSf"/>
</dbReference>
<dbReference type="Gene3D" id="1.10.530.10">
    <property type="match status" value="1"/>
</dbReference>
<dbReference type="PANTHER" id="PTHR30163">
    <property type="entry name" value="MEMBRANE-BOUND LYTIC MUREIN TRANSGLYCOSYLASE B"/>
    <property type="match status" value="1"/>
</dbReference>
<dbReference type="InterPro" id="IPR002477">
    <property type="entry name" value="Peptidoglycan-bd-like"/>
</dbReference>
<dbReference type="Gene3D" id="1.10.8.350">
    <property type="entry name" value="Bacterial muramidase"/>
    <property type="match status" value="1"/>
</dbReference>
<dbReference type="EMBL" id="FXBL01000004">
    <property type="protein sequence ID" value="SMH35159.1"/>
    <property type="molecule type" value="Genomic_DNA"/>
</dbReference>
<reference evidence="4 5" key="1">
    <citation type="submission" date="2017-04" db="EMBL/GenBank/DDBJ databases">
        <authorList>
            <person name="Afonso C.L."/>
            <person name="Miller P.J."/>
            <person name="Scott M.A."/>
            <person name="Spackman E."/>
            <person name="Goraichik I."/>
            <person name="Dimitrov K.M."/>
            <person name="Suarez D.L."/>
            <person name="Swayne D.E."/>
        </authorList>
    </citation>
    <scope>NUCLEOTIDE SEQUENCE [LARGE SCALE GENOMIC DNA]</scope>
    <source>
        <strain evidence="4 5">B5P</strain>
    </source>
</reference>
<evidence type="ECO:0000259" key="3">
    <source>
        <dbReference type="Pfam" id="PF13406"/>
    </source>
</evidence>
<dbReference type="PANTHER" id="PTHR30163:SF8">
    <property type="entry name" value="LYTIC MUREIN TRANSGLYCOSYLASE"/>
    <property type="match status" value="1"/>
</dbReference>
<dbReference type="NCBIfam" id="TIGR02283">
    <property type="entry name" value="MltB_2"/>
    <property type="match status" value="1"/>
</dbReference>
<proteinExistence type="predicted"/>
<dbReference type="AlphaFoldDB" id="A0A1X7ND51"/>
<name>A0A1X7ND51_9HYPH</name>
<feature type="domain" description="Peptidoglycan binding-like" evidence="2">
    <location>
        <begin position="382"/>
        <end position="425"/>
    </location>
</feature>
<dbReference type="Pfam" id="PF01471">
    <property type="entry name" value="PG_binding_1"/>
    <property type="match status" value="1"/>
</dbReference>
<keyword evidence="5" id="KW-1185">Reference proteome</keyword>
<dbReference type="CDD" id="cd13399">
    <property type="entry name" value="Slt35-like"/>
    <property type="match status" value="1"/>
</dbReference>
<evidence type="ECO:0000313" key="5">
    <source>
        <dbReference type="Proteomes" id="UP000193083"/>
    </source>
</evidence>
<dbReference type="SUPFAM" id="SSF47090">
    <property type="entry name" value="PGBD-like"/>
    <property type="match status" value="1"/>
</dbReference>
<dbReference type="InterPro" id="IPR043426">
    <property type="entry name" value="MltB-like"/>
</dbReference>
<dbReference type="GO" id="GO:0008933">
    <property type="term" value="F:peptidoglycan lytic transglycosylase activity"/>
    <property type="evidence" value="ECO:0007669"/>
    <property type="project" value="TreeGrafter"/>
</dbReference>
<dbReference type="Gene3D" id="1.10.101.10">
    <property type="entry name" value="PGBD-like superfamily/PGBD"/>
    <property type="match status" value="1"/>
</dbReference>
<feature type="domain" description="Transglycosylase SLT" evidence="3">
    <location>
        <begin position="56"/>
        <end position="360"/>
    </location>
</feature>
<sequence>MIEGENDLMNRVPSRPPLSCRTSPPQGGRAALRVFLAAALFALASPVQAASVSDQFRAWLDADLWPAAKAQGVSRKTFDAAFAGVSPNLKLPDLVMPGEKPKPPKKQHQAEFGSPGNYFAEKTLQPVTSGGRARVGRVSQTLSAVEKRYGVPGEIVLAIWGRESGFGAAKIPYDAFEVLGTKAFMATRKDMFRKEVLAALTILQKGFATRAMMKTSWAGAMGQPQFLPTSFLNHAVDADGDGIRDIWTSTPDTLASIANYLKHYGWVSGRDWGFEVSVPDSVSCALEGPDRGKRISEWASMGITRVSGKPFPAHEAKAEGYLLMPAGRAGPAFIVTPNFYVLKEYNESDLYALFVGHAADRIAGGDRTFSGSWGKVGGMLRSDIAKLQERLEAKGYDVGGADGLPGYKTRRSIGEWQAKNGQAPTCFPSQALVRSLP</sequence>
<dbReference type="GO" id="GO:0009253">
    <property type="term" value="P:peptidoglycan catabolic process"/>
    <property type="evidence" value="ECO:0007669"/>
    <property type="project" value="TreeGrafter"/>
</dbReference>
<dbReference type="InterPro" id="IPR036365">
    <property type="entry name" value="PGBD-like_sf"/>
</dbReference>
<gene>
    <name evidence="4" type="ORF">SAMN02982922_1565</name>
</gene>
<dbReference type="InterPro" id="IPR023346">
    <property type="entry name" value="Lysozyme-like_dom_sf"/>
</dbReference>
<feature type="region of interest" description="Disordered" evidence="1">
    <location>
        <begin position="1"/>
        <end position="25"/>
    </location>
</feature>
<dbReference type="Pfam" id="PF13406">
    <property type="entry name" value="SLT_2"/>
    <property type="match status" value="1"/>
</dbReference>
<dbReference type="Proteomes" id="UP000193083">
    <property type="component" value="Unassembled WGS sequence"/>
</dbReference>
<protein>
    <submittedName>
        <fullName evidence="4">Lytic murein transglycosylase</fullName>
    </submittedName>
</protein>
<evidence type="ECO:0000256" key="1">
    <source>
        <dbReference type="SAM" id="MobiDB-lite"/>
    </source>
</evidence>
<evidence type="ECO:0000259" key="2">
    <source>
        <dbReference type="Pfam" id="PF01471"/>
    </source>
</evidence>
<dbReference type="InterPro" id="IPR011970">
    <property type="entry name" value="MltB_2"/>
</dbReference>
<dbReference type="InterPro" id="IPR031304">
    <property type="entry name" value="SLT_2"/>
</dbReference>
<organism evidence="4 5">
    <name type="scientific">Mesorhizobium australicum</name>
    <dbReference type="NCBI Taxonomy" id="536018"/>
    <lineage>
        <taxon>Bacteria</taxon>
        <taxon>Pseudomonadati</taxon>
        <taxon>Pseudomonadota</taxon>
        <taxon>Alphaproteobacteria</taxon>
        <taxon>Hyphomicrobiales</taxon>
        <taxon>Phyllobacteriaceae</taxon>
        <taxon>Mesorhizobium</taxon>
    </lineage>
</organism>